<keyword evidence="2" id="KW-0472">Membrane</keyword>
<evidence type="ECO:0000313" key="3">
    <source>
        <dbReference type="EMBL" id="GFE53932.1"/>
    </source>
</evidence>
<accession>A0A9W5T9P7</accession>
<dbReference type="AlphaFoldDB" id="A0A9W5T9P7"/>
<dbReference type="OrthoDB" id="10251508at2759"/>
<dbReference type="PANTHER" id="PTHR36513:SF1">
    <property type="entry name" value="TRANSMEMBRANE PROTEIN"/>
    <property type="match status" value="1"/>
</dbReference>
<keyword evidence="4" id="KW-1185">Reference proteome</keyword>
<evidence type="ECO:0000256" key="1">
    <source>
        <dbReference type="SAM" id="MobiDB-lite"/>
    </source>
</evidence>
<feature type="region of interest" description="Disordered" evidence="1">
    <location>
        <begin position="53"/>
        <end position="74"/>
    </location>
</feature>
<organism evidence="3 4">
    <name type="scientific">Babesia ovis</name>
    <dbReference type="NCBI Taxonomy" id="5869"/>
    <lineage>
        <taxon>Eukaryota</taxon>
        <taxon>Sar</taxon>
        <taxon>Alveolata</taxon>
        <taxon>Apicomplexa</taxon>
        <taxon>Aconoidasida</taxon>
        <taxon>Piroplasmida</taxon>
        <taxon>Babesiidae</taxon>
        <taxon>Babesia</taxon>
    </lineage>
</organism>
<feature type="transmembrane region" description="Helical" evidence="2">
    <location>
        <begin position="373"/>
        <end position="398"/>
    </location>
</feature>
<name>A0A9W5T9P7_BABOV</name>
<proteinExistence type="predicted"/>
<feature type="compositionally biased region" description="Polar residues" evidence="1">
    <location>
        <begin position="53"/>
        <end position="64"/>
    </location>
</feature>
<dbReference type="Proteomes" id="UP001057455">
    <property type="component" value="Unassembled WGS sequence"/>
</dbReference>
<sequence>MAKQPNIKKILRPEEIVAAQAEFFNKRMGVSVDDTNLSDPVVAEEVLDENQTDTGVADNNSITGRVSPDGTMSPLQQQVESEEIRRENRHVTFMSPVETRQYFQDDDDGLIDEPYLNGTTTVDELIARTSNDSAMVSSHDDSGSEENTESSVTIVDHLDPTLDISGINGHNVETSDDDPVSDVCVTGANVTSPVSFHGSPKLHIEIGPGLTAELELLPDGDYLDDHSGLDSVIDRSSDRVLFGNDSKMDGPEVPVMHLEPEVETPVEMSTEASFGIYENLNTYGKLHSRTAERNALFSGVDSNSDYKTAMDDDDFANTDFSSAVIDIPQYDDISQDQLTMLTDSFKDTMGYMTNREILRYYTKEMPRCSLGTCAGYTFMFIGLMCTAILVGLCLEMLYWKQDQIISVRGARQICVAVLIEFCVLYPMLVATFLNLKYWGSKYIYYKVVTCTIMFSMYFTITYIAYLVSIFVWNNQDDCYLGMGWLLNVNHNICIGKFCSYNLVLLLYKIFILCTNIWVLSHRFIMPRMLSSFVMKAVTKASVVSIDRCNIAVPNHPIRSEVHGTTSDLGYMVNIEQSGYISSFWALFCRGIGTPGTYQYVGQLNRELKPHGYGLWQGTTSYGEVLIGYWESGIPLGTFRSVENNTGAKFSQMVLGWVKCRTGGSIAMGIAAVETCTNSHSYSAFPRVMKYKAELFDEDNITEGLVKHPSTQGSTYSDDGQSSTRTDEIILRLYKIGNDYIPYDFSNCSAYIHDLRKPRGAQGRIKSILCNMLLNRPGVRQLNRVFNTVFKTLERNMPIFVTNEGTEITVSVDSSLNLYVNGFVPFDVTFDNDMSPVASKVDPCISLKVEDNYTIVRRGSTKPPLLRRSVEPSLAINGWKRRGAYRHPEVCVYIHGHQMSNERRIQNIAQLYTCWDYPQYLKPMFFEWPPVCNMTKVGSSKYHSALESTKQAFERFLNGLVSTGATDVHLVVERSGSATFLETFLSITESSDSGCIFRRCNDFNTNTRQLNLLSITLMFPECDIDRFVNFMYQPLRIHCNIVTIYGYNVPKMWYWSSSNNVISSSIYNMWSQSDILNDSIDLQAYDAPRTLGSILMPPVIISKPSTEMVASLQHKTWLDIDCIDVTWLLNVTGGRNANWHLFREIAEDLKELIIDRKRAKDRITKLDHIVGNVWSHVEGMGDEHFRDRYMRTFSV</sequence>
<feature type="transmembrane region" description="Helical" evidence="2">
    <location>
        <begin position="410"/>
        <end position="435"/>
    </location>
</feature>
<dbReference type="PANTHER" id="PTHR36513">
    <property type="entry name" value="ABC TRANSMEMBRANE TYPE-1 DOMAIN-CONTAINING PROTEIN"/>
    <property type="match status" value="1"/>
</dbReference>
<keyword evidence="2" id="KW-0812">Transmembrane</keyword>
<dbReference type="EMBL" id="BLIY01000008">
    <property type="protein sequence ID" value="GFE53932.1"/>
    <property type="molecule type" value="Genomic_DNA"/>
</dbReference>
<reference evidence="3" key="1">
    <citation type="submission" date="2019-12" db="EMBL/GenBank/DDBJ databases">
        <title>Genome sequence of Babesia ovis.</title>
        <authorList>
            <person name="Yamagishi J."/>
            <person name="Sevinc F."/>
            <person name="Xuan X."/>
        </authorList>
    </citation>
    <scope>NUCLEOTIDE SEQUENCE</scope>
    <source>
        <strain evidence="3">Selcuk</strain>
    </source>
</reference>
<keyword evidence="2" id="KW-1133">Transmembrane helix</keyword>
<evidence type="ECO:0000313" key="4">
    <source>
        <dbReference type="Proteomes" id="UP001057455"/>
    </source>
</evidence>
<feature type="transmembrane region" description="Helical" evidence="2">
    <location>
        <begin position="505"/>
        <end position="525"/>
    </location>
</feature>
<protein>
    <submittedName>
        <fullName evidence="3">Uncharacterized protein</fullName>
    </submittedName>
</protein>
<gene>
    <name evidence="3" type="ORF">BaOVIS_013360</name>
</gene>
<comment type="caution">
    <text evidence="3">The sequence shown here is derived from an EMBL/GenBank/DDBJ whole genome shotgun (WGS) entry which is preliminary data.</text>
</comment>
<evidence type="ECO:0000256" key="2">
    <source>
        <dbReference type="SAM" id="Phobius"/>
    </source>
</evidence>
<feature type="transmembrane region" description="Helical" evidence="2">
    <location>
        <begin position="447"/>
        <end position="472"/>
    </location>
</feature>